<gene>
    <name evidence="2" type="ORF">PFTANZ_03639</name>
</gene>
<organism evidence="2 3">
    <name type="scientific">Plasmodium falciparum Tanzania</name>
    <name type="common">2000708</name>
    <dbReference type="NCBI Taxonomy" id="1036725"/>
    <lineage>
        <taxon>Eukaryota</taxon>
        <taxon>Sar</taxon>
        <taxon>Alveolata</taxon>
        <taxon>Apicomplexa</taxon>
        <taxon>Aconoidasida</taxon>
        <taxon>Haemosporida</taxon>
        <taxon>Plasmodiidae</taxon>
        <taxon>Plasmodium</taxon>
        <taxon>Plasmodium (Laverania)</taxon>
    </lineage>
</organism>
<keyword evidence="1" id="KW-0472">Membrane</keyword>
<evidence type="ECO:0000313" key="2">
    <source>
        <dbReference type="EMBL" id="ETW35637.1"/>
    </source>
</evidence>
<evidence type="ECO:0000313" key="3">
    <source>
        <dbReference type="Proteomes" id="UP000030708"/>
    </source>
</evidence>
<protein>
    <submittedName>
        <fullName evidence="2">Uncharacterized protein</fullName>
    </submittedName>
</protein>
<dbReference type="Proteomes" id="UP000030708">
    <property type="component" value="Unassembled WGS sequence"/>
</dbReference>
<feature type="transmembrane region" description="Helical" evidence="1">
    <location>
        <begin position="23"/>
        <end position="44"/>
    </location>
</feature>
<sequence>MYPIITNYIFIYFYHFHNNRNDIISIICSIHLMSHISLNCNILIKITTRKNYNIILYFLFHIFHVNEIFYSFFFCSYYYCLIA</sequence>
<proteinExistence type="predicted"/>
<evidence type="ECO:0000256" key="1">
    <source>
        <dbReference type="SAM" id="Phobius"/>
    </source>
</evidence>
<dbReference type="AlphaFoldDB" id="A0A024W4L1"/>
<dbReference type="EMBL" id="KI926461">
    <property type="protein sequence ID" value="ETW35637.1"/>
    <property type="molecule type" value="Genomic_DNA"/>
</dbReference>
<reference evidence="2 3" key="2">
    <citation type="submission" date="2013-02" db="EMBL/GenBank/DDBJ databases">
        <title>The Genome Sequence of Plasmodium falciparum Tanzania (2000708).</title>
        <authorList>
            <consortium name="The Broad Institute Genome Sequencing Platform"/>
            <consortium name="The Broad Institute Genome Sequencing Center for Infectious Disease"/>
            <person name="Neafsey D."/>
            <person name="Cheeseman I."/>
            <person name="Volkman S."/>
            <person name="Adams J."/>
            <person name="Walker B."/>
            <person name="Young S.K."/>
            <person name="Zeng Q."/>
            <person name="Gargeya S."/>
            <person name="Fitzgerald M."/>
            <person name="Haas B."/>
            <person name="Abouelleil A."/>
            <person name="Alvarado L."/>
            <person name="Arachchi H.M."/>
            <person name="Berlin A.M."/>
            <person name="Chapman S.B."/>
            <person name="Dewar J."/>
            <person name="Goldberg J."/>
            <person name="Griggs A."/>
            <person name="Gujja S."/>
            <person name="Hansen M."/>
            <person name="Howarth C."/>
            <person name="Imamovic A."/>
            <person name="Larimer J."/>
            <person name="McCowan C."/>
            <person name="Murphy C."/>
            <person name="Neiman D."/>
            <person name="Pearson M."/>
            <person name="Priest M."/>
            <person name="Roberts A."/>
            <person name="Saif S."/>
            <person name="Shea T."/>
            <person name="Sisk P."/>
            <person name="Sykes S."/>
            <person name="Wortman J."/>
            <person name="Nusbaum C."/>
            <person name="Birren B."/>
        </authorList>
    </citation>
    <scope>NUCLEOTIDE SEQUENCE [LARGE SCALE GENOMIC DNA]</scope>
    <source>
        <strain evidence="3">Tanzania (2000708)</strain>
    </source>
</reference>
<accession>A0A024W4L1</accession>
<keyword evidence="1" id="KW-1133">Transmembrane helix</keyword>
<reference evidence="2 3" key="1">
    <citation type="submission" date="2013-02" db="EMBL/GenBank/DDBJ databases">
        <title>The Genome Annotation of Plasmodium falciparum Tanzania (2000708).</title>
        <authorList>
            <consortium name="The Broad Institute Genome Sequencing Platform"/>
            <consortium name="The Broad Institute Genome Sequencing Center for Infectious Disease"/>
            <person name="Neafsey D."/>
            <person name="Hoffman S."/>
            <person name="Volkman S."/>
            <person name="Rosenthal P."/>
            <person name="Walker B."/>
            <person name="Young S.K."/>
            <person name="Zeng Q."/>
            <person name="Gargeya S."/>
            <person name="Fitzgerald M."/>
            <person name="Haas B."/>
            <person name="Abouelleil A."/>
            <person name="Allen A.W."/>
            <person name="Alvarado L."/>
            <person name="Arachchi H.M."/>
            <person name="Berlin A.M."/>
            <person name="Chapman S.B."/>
            <person name="Gainer-Dewar J."/>
            <person name="Goldberg J."/>
            <person name="Griggs A."/>
            <person name="Gujja S."/>
            <person name="Hansen M."/>
            <person name="Howarth C."/>
            <person name="Imamovic A."/>
            <person name="Ireland A."/>
            <person name="Larimer J."/>
            <person name="McCowan C."/>
            <person name="Murphy C."/>
            <person name="Pearson M."/>
            <person name="Poon T.W."/>
            <person name="Priest M."/>
            <person name="Roberts A."/>
            <person name="Saif S."/>
            <person name="Shea T."/>
            <person name="Sisk P."/>
            <person name="Sykes S."/>
            <person name="Wortman J."/>
            <person name="Nusbaum C."/>
            <person name="Birren B."/>
        </authorList>
    </citation>
    <scope>NUCLEOTIDE SEQUENCE [LARGE SCALE GENOMIC DNA]</scope>
    <source>
        <strain evidence="3">Tanzania (2000708)</strain>
    </source>
</reference>
<name>A0A024W4L1_PLAFA</name>
<keyword evidence="1" id="KW-0812">Transmembrane</keyword>
<feature type="transmembrane region" description="Helical" evidence="1">
    <location>
        <begin position="56"/>
        <end position="79"/>
    </location>
</feature>